<evidence type="ECO:0000259" key="1">
    <source>
        <dbReference type="Pfam" id="PF04073"/>
    </source>
</evidence>
<reference evidence="2 3" key="2">
    <citation type="submission" date="2019-01" db="EMBL/GenBank/DDBJ databases">
        <title>Motilimonas pumilus sp. nov., isolated from the gut of sea cucumber (Apostichopus japonicus).</title>
        <authorList>
            <person name="Wang F.-Q."/>
            <person name="Ren L.-H."/>
            <person name="Lin Y.-W."/>
            <person name="Sun G.-H."/>
            <person name="Du Z.-J."/>
            <person name="Zhao J.-X."/>
            <person name="Liu X.-J."/>
            <person name="Liu L.-J."/>
        </authorList>
    </citation>
    <scope>NUCLEOTIDE SEQUENCE [LARGE SCALE GENOMIC DNA]</scope>
    <source>
        <strain evidence="2 3">PLHSC7-2</strain>
    </source>
</reference>
<dbReference type="Proteomes" id="UP000283255">
    <property type="component" value="Unassembled WGS sequence"/>
</dbReference>
<dbReference type="EMBL" id="QZCH01000004">
    <property type="protein sequence ID" value="RJG49398.1"/>
    <property type="molecule type" value="Genomic_DNA"/>
</dbReference>
<dbReference type="SUPFAM" id="SSF55826">
    <property type="entry name" value="YbaK/ProRS associated domain"/>
    <property type="match status" value="1"/>
</dbReference>
<protein>
    <submittedName>
        <fullName evidence="2">Deacylase</fullName>
    </submittedName>
</protein>
<dbReference type="AlphaFoldDB" id="A0A418YH21"/>
<proteinExistence type="predicted"/>
<name>A0A418YH21_9GAMM</name>
<dbReference type="RefSeq" id="WP_119909733.1">
    <property type="nucleotide sequence ID" value="NZ_QZCH01000004.1"/>
</dbReference>
<reference evidence="2 3" key="1">
    <citation type="submission" date="2018-09" db="EMBL/GenBank/DDBJ databases">
        <authorList>
            <person name="Wang F."/>
        </authorList>
    </citation>
    <scope>NUCLEOTIDE SEQUENCE [LARGE SCALE GENOMIC DNA]</scope>
    <source>
        <strain evidence="2 3">PLHSC7-2</strain>
    </source>
</reference>
<dbReference type="Pfam" id="PF04073">
    <property type="entry name" value="tRNA_edit"/>
    <property type="match status" value="1"/>
</dbReference>
<sequence>MTLLRLESYLQHAHVAVQVMEHAAAFKAEEIAANAHVSSIDFAKTLLLSLDGDDVMLILPACYEVDIAALSKAQGVKKVRFWLEQKMAEKFPDCEVGAAPPFGVLYGLPVMIARELTLREHIYFNAGNHHQVMKMDYLDYHDLVMPTTISQGYVRRNPARHIHVHHAHFSH</sequence>
<comment type="caution">
    <text evidence="2">The sequence shown here is derived from an EMBL/GenBank/DDBJ whole genome shotgun (WGS) entry which is preliminary data.</text>
</comment>
<accession>A0A418YH21</accession>
<dbReference type="InterPro" id="IPR007214">
    <property type="entry name" value="YbaK/aa-tRNA-synth-assoc-dom"/>
</dbReference>
<gene>
    <name evidence="2" type="ORF">D1Z90_05405</name>
</gene>
<organism evidence="2 3">
    <name type="scientific">Motilimonas pumila</name>
    <dbReference type="NCBI Taxonomy" id="2303987"/>
    <lineage>
        <taxon>Bacteria</taxon>
        <taxon>Pseudomonadati</taxon>
        <taxon>Pseudomonadota</taxon>
        <taxon>Gammaproteobacteria</taxon>
        <taxon>Alteromonadales</taxon>
        <taxon>Alteromonadales genera incertae sedis</taxon>
        <taxon>Motilimonas</taxon>
    </lineage>
</organism>
<dbReference type="OrthoDB" id="9786549at2"/>
<dbReference type="GO" id="GO:0002161">
    <property type="term" value="F:aminoacyl-tRNA deacylase activity"/>
    <property type="evidence" value="ECO:0007669"/>
    <property type="project" value="InterPro"/>
</dbReference>
<evidence type="ECO:0000313" key="2">
    <source>
        <dbReference type="EMBL" id="RJG49398.1"/>
    </source>
</evidence>
<feature type="domain" description="YbaK/aminoacyl-tRNA synthetase-associated" evidence="1">
    <location>
        <begin position="22"/>
        <end position="142"/>
    </location>
</feature>
<dbReference type="InterPro" id="IPR036754">
    <property type="entry name" value="YbaK/aa-tRNA-synt-asso_dom_sf"/>
</dbReference>
<evidence type="ECO:0000313" key="3">
    <source>
        <dbReference type="Proteomes" id="UP000283255"/>
    </source>
</evidence>
<dbReference type="CDD" id="cd04332">
    <property type="entry name" value="YbaK_like"/>
    <property type="match status" value="1"/>
</dbReference>
<keyword evidence="3" id="KW-1185">Reference proteome</keyword>
<dbReference type="Gene3D" id="3.90.960.10">
    <property type="entry name" value="YbaK/aminoacyl-tRNA synthetase-associated domain"/>
    <property type="match status" value="1"/>
</dbReference>